<dbReference type="PRINTS" id="PR00412">
    <property type="entry name" value="EPOXHYDRLASE"/>
</dbReference>
<dbReference type="GO" id="GO:0016787">
    <property type="term" value="F:hydrolase activity"/>
    <property type="evidence" value="ECO:0007669"/>
    <property type="project" value="UniProtKB-KW"/>
</dbReference>
<evidence type="ECO:0000313" key="4">
    <source>
        <dbReference type="Proteomes" id="UP001143463"/>
    </source>
</evidence>
<evidence type="ECO:0000259" key="2">
    <source>
        <dbReference type="Pfam" id="PF00561"/>
    </source>
</evidence>
<gene>
    <name evidence="3" type="ORF">GCM10017577_40850</name>
</gene>
<proteinExistence type="predicted"/>
<sequence length="311" mass="34114">MRTVRLDDVALSVREQGSGPPVVLVHGFPELAYSWRHVQPALAGAGFRVLAPDMRGYGGSSCPAEPAAYGIEALTGDLVGLLDAHGYQRAVFVGHDWGATVVWQLALLHPDRVAGVCALSVPFTPRARRLPLEIWRERLADRFFYIRHFHEEGVADAELAKDPERTMRLVLGGLTVDALLGPDDGRGYLDRLAEPDGLPPWLSDADLRTYAEAFARTGFTGPLNWYRAIDRNWTATPHLAGARVTAPCLFVAGTDDPALVVMPHAGQERHLDDLRGTVLLPGAGHWIQQERPAEVTEAILGFLRSLGPWWT</sequence>
<dbReference type="Pfam" id="PF00561">
    <property type="entry name" value="Abhydrolase_1"/>
    <property type="match status" value="1"/>
</dbReference>
<accession>A0A9W6NXQ0</accession>
<reference evidence="3" key="1">
    <citation type="journal article" date="2014" name="Int. J. Syst. Evol. Microbiol.">
        <title>Complete genome sequence of Corynebacterium casei LMG S-19264T (=DSM 44701T), isolated from a smear-ripened cheese.</title>
        <authorList>
            <consortium name="US DOE Joint Genome Institute (JGI-PGF)"/>
            <person name="Walter F."/>
            <person name="Albersmeier A."/>
            <person name="Kalinowski J."/>
            <person name="Ruckert C."/>
        </authorList>
    </citation>
    <scope>NUCLEOTIDE SEQUENCE</scope>
    <source>
        <strain evidence="3">VKM Ac-1069</strain>
    </source>
</reference>
<feature type="domain" description="AB hydrolase-1" evidence="2">
    <location>
        <begin position="20"/>
        <end position="291"/>
    </location>
</feature>
<dbReference type="SUPFAM" id="SSF53474">
    <property type="entry name" value="alpha/beta-Hydrolases"/>
    <property type="match status" value="1"/>
</dbReference>
<evidence type="ECO:0000313" key="3">
    <source>
        <dbReference type="EMBL" id="GLL12943.1"/>
    </source>
</evidence>
<dbReference type="PRINTS" id="PR00111">
    <property type="entry name" value="ABHYDROLASE"/>
</dbReference>
<dbReference type="InterPro" id="IPR000639">
    <property type="entry name" value="Epox_hydrolase-like"/>
</dbReference>
<keyword evidence="4" id="KW-1185">Reference proteome</keyword>
<reference evidence="3" key="2">
    <citation type="submission" date="2023-01" db="EMBL/GenBank/DDBJ databases">
        <authorList>
            <person name="Sun Q."/>
            <person name="Evtushenko L."/>
        </authorList>
    </citation>
    <scope>NUCLEOTIDE SEQUENCE</scope>
    <source>
        <strain evidence="3">VKM Ac-1069</strain>
    </source>
</reference>
<dbReference type="Gene3D" id="3.40.50.1820">
    <property type="entry name" value="alpha/beta hydrolase"/>
    <property type="match status" value="1"/>
</dbReference>
<protein>
    <submittedName>
        <fullName evidence="3">Epoxide hydrolase EphA</fullName>
    </submittedName>
</protein>
<dbReference type="EMBL" id="BSFQ01000017">
    <property type="protein sequence ID" value="GLL12943.1"/>
    <property type="molecule type" value="Genomic_DNA"/>
</dbReference>
<evidence type="ECO:0000256" key="1">
    <source>
        <dbReference type="ARBA" id="ARBA00022801"/>
    </source>
</evidence>
<dbReference type="InterPro" id="IPR029058">
    <property type="entry name" value="AB_hydrolase_fold"/>
</dbReference>
<organism evidence="3 4">
    <name type="scientific">Pseudonocardia halophobica</name>
    <dbReference type="NCBI Taxonomy" id="29401"/>
    <lineage>
        <taxon>Bacteria</taxon>
        <taxon>Bacillati</taxon>
        <taxon>Actinomycetota</taxon>
        <taxon>Actinomycetes</taxon>
        <taxon>Pseudonocardiales</taxon>
        <taxon>Pseudonocardiaceae</taxon>
        <taxon>Pseudonocardia</taxon>
    </lineage>
</organism>
<dbReference type="AlphaFoldDB" id="A0A9W6NXQ0"/>
<dbReference type="InterPro" id="IPR000073">
    <property type="entry name" value="AB_hydrolase_1"/>
</dbReference>
<dbReference type="Proteomes" id="UP001143463">
    <property type="component" value="Unassembled WGS sequence"/>
</dbReference>
<comment type="caution">
    <text evidence="3">The sequence shown here is derived from an EMBL/GenBank/DDBJ whole genome shotgun (WGS) entry which is preliminary data.</text>
</comment>
<name>A0A9W6NXQ0_9PSEU</name>
<dbReference type="PANTHER" id="PTHR43329">
    <property type="entry name" value="EPOXIDE HYDROLASE"/>
    <property type="match status" value="1"/>
</dbReference>
<keyword evidence="1 3" id="KW-0378">Hydrolase</keyword>
<dbReference type="RefSeq" id="WP_051737034.1">
    <property type="nucleotide sequence ID" value="NZ_BAAAUZ010000009.1"/>
</dbReference>